<dbReference type="SMART" id="SM00382">
    <property type="entry name" value="AAA"/>
    <property type="match status" value="2"/>
</dbReference>
<comment type="similarity">
    <text evidence="1">Belongs to the ABC transporter superfamily.</text>
</comment>
<reference evidence="6 7" key="1">
    <citation type="submission" date="2016-10" db="EMBL/GenBank/DDBJ databases">
        <authorList>
            <person name="de Groot N.N."/>
        </authorList>
    </citation>
    <scope>NUCLEOTIDE SEQUENCE [LARGE SCALE GENOMIC DNA]</scope>
    <source>
        <strain evidence="6 7">DSM 45434</strain>
    </source>
</reference>
<keyword evidence="3" id="KW-0547">Nucleotide-binding</keyword>
<evidence type="ECO:0000313" key="7">
    <source>
        <dbReference type="Proteomes" id="UP000182237"/>
    </source>
</evidence>
<dbReference type="Proteomes" id="UP000182237">
    <property type="component" value="Chromosome I"/>
</dbReference>
<dbReference type="InterPro" id="IPR027417">
    <property type="entry name" value="P-loop_NTPase"/>
</dbReference>
<dbReference type="RefSeq" id="WP_019194042.1">
    <property type="nucleotide sequence ID" value="NZ_LT629765.1"/>
</dbReference>
<dbReference type="SUPFAM" id="SSF52540">
    <property type="entry name" value="P-loop containing nucleoside triphosphate hydrolases"/>
    <property type="match status" value="2"/>
</dbReference>
<evidence type="ECO:0000256" key="3">
    <source>
        <dbReference type="ARBA" id="ARBA00022741"/>
    </source>
</evidence>
<keyword evidence="2" id="KW-0813">Transport</keyword>
<protein>
    <submittedName>
        <fullName evidence="6">Energy-coupling factor transport system ATP-binding protein</fullName>
    </submittedName>
</protein>
<dbReference type="InterPro" id="IPR003593">
    <property type="entry name" value="AAA+_ATPase"/>
</dbReference>
<dbReference type="Gene3D" id="3.40.50.300">
    <property type="entry name" value="P-loop containing nucleotide triphosphate hydrolases"/>
    <property type="match status" value="2"/>
</dbReference>
<dbReference type="PANTHER" id="PTHR43553">
    <property type="entry name" value="HEAVY METAL TRANSPORTER"/>
    <property type="match status" value="1"/>
</dbReference>
<evidence type="ECO:0000256" key="4">
    <source>
        <dbReference type="ARBA" id="ARBA00022840"/>
    </source>
</evidence>
<dbReference type="InterPro" id="IPR050095">
    <property type="entry name" value="ECF_ABC_transporter_ATP-bd"/>
</dbReference>
<evidence type="ECO:0000256" key="1">
    <source>
        <dbReference type="ARBA" id="ARBA00005417"/>
    </source>
</evidence>
<evidence type="ECO:0000259" key="5">
    <source>
        <dbReference type="PROSITE" id="PS50893"/>
    </source>
</evidence>
<feature type="domain" description="ABC transporter" evidence="5">
    <location>
        <begin position="1"/>
        <end position="222"/>
    </location>
</feature>
<dbReference type="GO" id="GO:0005524">
    <property type="term" value="F:ATP binding"/>
    <property type="evidence" value="ECO:0007669"/>
    <property type="project" value="UniProtKB-KW"/>
</dbReference>
<sequence>MDLTPLERAGRLVQVVGESGSGLSLLARTLHERVPRVAVLRQDAAAHVSFLRETVVEEVCVGLEQRGVGRAEMQRRARALLEVTGLANLSERNPATLSGGQTRRLAFACVAVLDPDTLVLDDPFAGLDADSTSRIAAYLCSIPARVILLGHEYVEEVGGTRLSLLDATLTTSTPPCVPLQLPQPVSASGAAIDLGEVGATRGGGTRRWWKPRPQPSFVLEPVRVVARPGRVLWLRGGNGSGKTSLLRALAGLDGAPAPRVPTSLALQRSADQVAEATVGSFVGSERLAQARGWDPEEHPLDLSARNLRLAQLAQVFAQDRPLVLLDEPDVGLDTTGRSAAHAEIAAGLRRGAAVVITCHDAEFVAQVRRYAQVEELVVSGAG</sequence>
<dbReference type="AlphaFoldDB" id="A0A1H1QAL7"/>
<dbReference type="CDD" id="cd00267">
    <property type="entry name" value="ABC_ATPase"/>
    <property type="match status" value="1"/>
</dbReference>
<dbReference type="PROSITE" id="PS50893">
    <property type="entry name" value="ABC_TRANSPORTER_2"/>
    <property type="match status" value="1"/>
</dbReference>
<keyword evidence="7" id="KW-1185">Reference proteome</keyword>
<dbReference type="STRING" id="1203190.GCA_000312345_01210"/>
<proteinExistence type="inferred from homology"/>
<dbReference type="eggNOG" id="COG1122">
    <property type="taxonomic scope" value="Bacteria"/>
</dbReference>
<organism evidence="6 7">
    <name type="scientific">Corynebacterium timonense</name>
    <dbReference type="NCBI Taxonomy" id="441500"/>
    <lineage>
        <taxon>Bacteria</taxon>
        <taxon>Bacillati</taxon>
        <taxon>Actinomycetota</taxon>
        <taxon>Actinomycetes</taxon>
        <taxon>Mycobacteriales</taxon>
        <taxon>Corynebacteriaceae</taxon>
        <taxon>Corynebacterium</taxon>
    </lineage>
</organism>
<dbReference type="GO" id="GO:0042626">
    <property type="term" value="F:ATPase-coupled transmembrane transporter activity"/>
    <property type="evidence" value="ECO:0007669"/>
    <property type="project" value="TreeGrafter"/>
</dbReference>
<dbReference type="Pfam" id="PF00005">
    <property type="entry name" value="ABC_tran"/>
    <property type="match status" value="1"/>
</dbReference>
<evidence type="ECO:0000313" key="6">
    <source>
        <dbReference type="EMBL" id="SDS20561.1"/>
    </source>
</evidence>
<dbReference type="GO" id="GO:0016887">
    <property type="term" value="F:ATP hydrolysis activity"/>
    <property type="evidence" value="ECO:0007669"/>
    <property type="project" value="InterPro"/>
</dbReference>
<evidence type="ECO:0000256" key="2">
    <source>
        <dbReference type="ARBA" id="ARBA00022448"/>
    </source>
</evidence>
<accession>A0A1H1QAL7</accession>
<name>A0A1H1QAL7_9CORY</name>
<dbReference type="GO" id="GO:0043190">
    <property type="term" value="C:ATP-binding cassette (ABC) transporter complex"/>
    <property type="evidence" value="ECO:0007669"/>
    <property type="project" value="TreeGrafter"/>
</dbReference>
<dbReference type="InterPro" id="IPR003439">
    <property type="entry name" value="ABC_transporter-like_ATP-bd"/>
</dbReference>
<gene>
    <name evidence="6" type="ORF">SAMN04488539_1221</name>
</gene>
<keyword evidence="4 6" id="KW-0067">ATP-binding</keyword>
<dbReference type="EMBL" id="LT629765">
    <property type="protein sequence ID" value="SDS20561.1"/>
    <property type="molecule type" value="Genomic_DNA"/>
</dbReference>